<accession>A0A7U3ZM90</accession>
<evidence type="ECO:0000313" key="3">
    <source>
        <dbReference type="Proteomes" id="UP000000493"/>
    </source>
</evidence>
<organism evidence="2 3">
    <name type="scientific">Runella slithyformis (strain ATCC 29530 / DSM 19594 / LMG 11500 / NCIMB 11436 / LSU 4)</name>
    <dbReference type="NCBI Taxonomy" id="761193"/>
    <lineage>
        <taxon>Bacteria</taxon>
        <taxon>Pseudomonadati</taxon>
        <taxon>Bacteroidota</taxon>
        <taxon>Cytophagia</taxon>
        <taxon>Cytophagales</taxon>
        <taxon>Spirosomataceae</taxon>
        <taxon>Runella</taxon>
    </lineage>
</organism>
<dbReference type="RefSeq" id="WP_013929124.1">
    <property type="nucleotide sequence ID" value="NC_015703.1"/>
</dbReference>
<name>A0A7U3ZM90_RUNSL</name>
<proteinExistence type="predicted"/>
<protein>
    <submittedName>
        <fullName evidence="2">Uncharacterized protein</fullName>
    </submittedName>
</protein>
<reference evidence="3" key="1">
    <citation type="submission" date="2011-06" db="EMBL/GenBank/DDBJ databases">
        <title>The complete genome of chromosome of Runella slithyformis DSM 19594.</title>
        <authorList>
            <consortium name="US DOE Joint Genome Institute (JGI-PGF)"/>
            <person name="Lucas S."/>
            <person name="Han J."/>
            <person name="Lapidus A."/>
            <person name="Bruce D."/>
            <person name="Goodwin L."/>
            <person name="Pitluck S."/>
            <person name="Peters L."/>
            <person name="Kyrpides N."/>
            <person name="Mavromatis K."/>
            <person name="Ivanova N."/>
            <person name="Ovchinnikova G."/>
            <person name="Zhang X."/>
            <person name="Misra M."/>
            <person name="Detter J.C."/>
            <person name="Tapia R."/>
            <person name="Han C."/>
            <person name="Land M."/>
            <person name="Hauser L."/>
            <person name="Markowitz V."/>
            <person name="Cheng J.-F."/>
            <person name="Hugenholtz P."/>
            <person name="Woyke T."/>
            <person name="Wu D."/>
            <person name="Tindall B."/>
            <person name="Faehrich R."/>
            <person name="Brambilla E."/>
            <person name="Klenk H.-P."/>
            <person name="Eisen J.A."/>
        </authorList>
    </citation>
    <scope>NUCLEOTIDE SEQUENCE [LARGE SCALE GENOMIC DNA]</scope>
    <source>
        <strain evidence="3">ATCC 29530 / DSM 19594 / LMG 11500 / NCIMB 11436 / LSU 4</strain>
    </source>
</reference>
<dbReference type="Proteomes" id="UP000000493">
    <property type="component" value="Chromosome"/>
</dbReference>
<keyword evidence="1" id="KW-1133">Transmembrane helix</keyword>
<dbReference type="EMBL" id="CP002859">
    <property type="protein sequence ID" value="AEI49820.1"/>
    <property type="molecule type" value="Genomic_DNA"/>
</dbReference>
<dbReference type="KEGG" id="rsi:Runsl_3454"/>
<evidence type="ECO:0000256" key="1">
    <source>
        <dbReference type="SAM" id="Phobius"/>
    </source>
</evidence>
<gene>
    <name evidence="2" type="ordered locus">Runsl_3454</name>
</gene>
<sequence>MKKPLLFSAVVLLLFNGISALYGGGLLVIDPSGAGLQLPLSYLHYSPFSDYLIPGIVLLGANGLLSLVTAVLAVIQHRYYTHFIILQGVILCGWIFIQVVMVRDIYYLHYIMGTVGLLLTGLGIILFKKEAHRKKNADPSCRA</sequence>
<dbReference type="AlphaFoldDB" id="A0A7U3ZM90"/>
<keyword evidence="1" id="KW-0472">Membrane</keyword>
<keyword evidence="3" id="KW-1185">Reference proteome</keyword>
<feature type="transmembrane region" description="Helical" evidence="1">
    <location>
        <begin position="107"/>
        <end position="127"/>
    </location>
</feature>
<keyword evidence="1" id="KW-0812">Transmembrane</keyword>
<feature type="transmembrane region" description="Helical" evidence="1">
    <location>
        <begin position="82"/>
        <end position="101"/>
    </location>
</feature>
<evidence type="ECO:0000313" key="2">
    <source>
        <dbReference type="EMBL" id="AEI49820.1"/>
    </source>
</evidence>
<feature type="transmembrane region" description="Helical" evidence="1">
    <location>
        <begin position="51"/>
        <end position="75"/>
    </location>
</feature>
<reference evidence="2 3" key="2">
    <citation type="journal article" date="2012" name="Stand. Genomic Sci.">
        <title>Complete genome sequence of the aquatic bacterium Runella slithyformis type strain (LSU 4(T)).</title>
        <authorList>
            <person name="Copeland A."/>
            <person name="Zhang X."/>
            <person name="Misra M."/>
            <person name="Lapidus A."/>
            <person name="Nolan M."/>
            <person name="Lucas S."/>
            <person name="Deshpande S."/>
            <person name="Cheng J.F."/>
            <person name="Tapia R."/>
            <person name="Goodwin L.A."/>
            <person name="Pitluck S."/>
            <person name="Liolios K."/>
            <person name="Pagani I."/>
            <person name="Ivanova N."/>
            <person name="Mikhailova N."/>
            <person name="Pati A."/>
            <person name="Chen A."/>
            <person name="Palaniappan K."/>
            <person name="Land M."/>
            <person name="Hauser L."/>
            <person name="Pan C."/>
            <person name="Jeffries C.D."/>
            <person name="Detter J.C."/>
            <person name="Brambilla E.M."/>
            <person name="Rohde M."/>
            <person name="Djao O.D."/>
            <person name="Goker M."/>
            <person name="Sikorski J."/>
            <person name="Tindall B.J."/>
            <person name="Woyke T."/>
            <person name="Bristow J."/>
            <person name="Eisen J.A."/>
            <person name="Markowitz V."/>
            <person name="Hugenholtz P."/>
            <person name="Kyrpides N.C."/>
            <person name="Klenk H.P."/>
            <person name="Mavromatis K."/>
        </authorList>
    </citation>
    <scope>NUCLEOTIDE SEQUENCE [LARGE SCALE GENOMIC DNA]</scope>
    <source>
        <strain evidence="3">ATCC 29530 / DSM 19594 / LMG 11500 / NCIMB 11436 / LSU 4</strain>
    </source>
</reference>